<dbReference type="InterPro" id="IPR029063">
    <property type="entry name" value="SAM-dependent_MTases_sf"/>
</dbReference>
<dbReference type="InterPro" id="IPR041698">
    <property type="entry name" value="Methyltransf_25"/>
</dbReference>
<feature type="domain" description="Methyltransferase" evidence="1">
    <location>
        <begin position="73"/>
        <end position="162"/>
    </location>
</feature>
<gene>
    <name evidence="2" type="ORF">JCM18694_19720</name>
</gene>
<keyword evidence="2" id="KW-0489">Methyltransferase</keyword>
<accession>A0ABQ0ZJV0</accession>
<reference evidence="2 3" key="1">
    <citation type="submission" date="2019-10" db="EMBL/GenBank/DDBJ databases">
        <title>Prolixibacter strains distinguished by the presence of nitrate reductase genes were adept at nitrate-dependent anaerobic corrosion of metallic iron and carbon steel.</title>
        <authorList>
            <person name="Iino T."/>
            <person name="Shono N."/>
            <person name="Ito K."/>
            <person name="Nakamura R."/>
            <person name="Sueoka K."/>
            <person name="Harayama S."/>
            <person name="Ohkuma M."/>
        </authorList>
    </citation>
    <scope>NUCLEOTIDE SEQUENCE [LARGE SCALE GENOMIC DNA]</scope>
    <source>
        <strain evidence="2 3">MIC1-1</strain>
    </source>
</reference>
<dbReference type="CDD" id="cd02440">
    <property type="entry name" value="AdoMet_MTases"/>
    <property type="match status" value="1"/>
</dbReference>
<evidence type="ECO:0000313" key="3">
    <source>
        <dbReference type="Proteomes" id="UP000396862"/>
    </source>
</evidence>
<name>A0ABQ0ZJV0_9BACT</name>
<dbReference type="EMBL" id="BLAU01000001">
    <property type="protein sequence ID" value="GET21726.1"/>
    <property type="molecule type" value="Genomic_DNA"/>
</dbReference>
<proteinExistence type="predicted"/>
<keyword evidence="2" id="KW-0808">Transferase</keyword>
<evidence type="ECO:0000313" key="2">
    <source>
        <dbReference type="EMBL" id="GET21726.1"/>
    </source>
</evidence>
<dbReference type="GO" id="GO:0008168">
    <property type="term" value="F:methyltransferase activity"/>
    <property type="evidence" value="ECO:0007669"/>
    <property type="project" value="UniProtKB-KW"/>
</dbReference>
<dbReference type="Gene3D" id="3.40.50.150">
    <property type="entry name" value="Vaccinia Virus protein VP39"/>
    <property type="match status" value="1"/>
</dbReference>
<dbReference type="GO" id="GO:0032259">
    <property type="term" value="P:methylation"/>
    <property type="evidence" value="ECO:0007669"/>
    <property type="project" value="UniProtKB-KW"/>
</dbReference>
<organism evidence="2 3">
    <name type="scientific">Prolixibacter denitrificans</name>
    <dbReference type="NCBI Taxonomy" id="1541063"/>
    <lineage>
        <taxon>Bacteria</taxon>
        <taxon>Pseudomonadati</taxon>
        <taxon>Bacteroidota</taxon>
        <taxon>Bacteroidia</taxon>
        <taxon>Marinilabiliales</taxon>
        <taxon>Prolixibacteraceae</taxon>
        <taxon>Prolixibacter</taxon>
    </lineage>
</organism>
<comment type="caution">
    <text evidence="2">The sequence shown here is derived from an EMBL/GenBank/DDBJ whole genome shotgun (WGS) entry which is preliminary data.</text>
</comment>
<dbReference type="SUPFAM" id="SSF53335">
    <property type="entry name" value="S-adenosyl-L-methionine-dependent methyltransferases"/>
    <property type="match status" value="1"/>
</dbReference>
<evidence type="ECO:0000259" key="1">
    <source>
        <dbReference type="Pfam" id="PF13649"/>
    </source>
</evidence>
<keyword evidence="3" id="KW-1185">Reference proteome</keyword>
<dbReference type="Proteomes" id="UP000396862">
    <property type="component" value="Unassembled WGS sequence"/>
</dbReference>
<dbReference type="Pfam" id="PF13649">
    <property type="entry name" value="Methyltransf_25"/>
    <property type="match status" value="1"/>
</dbReference>
<sequence length="248" mass="27847">MRGQSYTMGVLTREHDPMGAAIWDYYTAAKDHQITVKTDIAEDEELSPAYLFRDFDQMPEIEQSALDKTIGHVLDVGAGAGSHALWLQEKGLKVTALDISPFACQTMKERGVQDVRLLDVMQMKDEQFDTILLLMNGLGISGTPQGLDLLLNHLGTLLKPGGQILADSADLLHLFTDENGEAWIDLNSDKYYGQVEYRLSYRDVEGIPFNWLFVDQETLTLTAQKNKLQVVDMIEGSHHDYLSVLKKI</sequence>
<protein>
    <submittedName>
        <fullName evidence="2">Methyltransferase</fullName>
    </submittedName>
</protein>